<dbReference type="EMBL" id="LPZR01000227">
    <property type="protein sequence ID" value="KYO49416.1"/>
    <property type="molecule type" value="Genomic_DNA"/>
</dbReference>
<dbReference type="Gene3D" id="1.50.10.100">
    <property type="entry name" value="Chondroitin AC/alginate lyase"/>
    <property type="match status" value="1"/>
</dbReference>
<dbReference type="Pfam" id="PF07940">
    <property type="entry name" value="Hepar_II_III_C"/>
    <property type="match status" value="1"/>
</dbReference>
<organism evidence="4 5">
    <name type="scientific">Tistrella mobilis</name>
    <dbReference type="NCBI Taxonomy" id="171437"/>
    <lineage>
        <taxon>Bacteria</taxon>
        <taxon>Pseudomonadati</taxon>
        <taxon>Pseudomonadota</taxon>
        <taxon>Alphaproteobacteria</taxon>
        <taxon>Geminicoccales</taxon>
        <taxon>Geminicoccaceae</taxon>
        <taxon>Tistrella</taxon>
    </lineage>
</organism>
<feature type="domain" description="Heparinase II/III-like C-terminal" evidence="3">
    <location>
        <begin position="397"/>
        <end position="633"/>
    </location>
</feature>
<feature type="compositionally biased region" description="Basic and acidic residues" evidence="2">
    <location>
        <begin position="654"/>
        <end position="663"/>
    </location>
</feature>
<evidence type="ECO:0000313" key="5">
    <source>
        <dbReference type="Proteomes" id="UP000075787"/>
    </source>
</evidence>
<evidence type="ECO:0000259" key="3">
    <source>
        <dbReference type="Pfam" id="PF07940"/>
    </source>
</evidence>
<sequence length="690" mass="74642">MAAITRMPPPGSPLPGAGDRLRALAHRWFVAPLPDARGGLKRVLEPLRPGDPNRGVEMVQGHFRLAGQVVEASHKLGPDPFRPDEDGMARGDDEPDIELTPVPAQPPAPEPILDDTARPEDAALLEGGDASADGETPAMVFNTPTPALSRPDWLPDEASDAWLVAWQGFQWLGHLRAVAGPHGSRARALARALVFEWIAADRAEFQPYVWSPGIAGRRLAALSMHANFLIDADDDRLQAARTDDRRLMAALRQHADRLERMVKWRRLDGIERIQALRGLWMGRAALGAGRRRLARIAKLLMQALERQILADGVHQSRSPVCQLDLVSDLVELKTIAAAHDADLPAGFDDLISRLAAALRLMRHRDGVLALFNGTPEIPAARVDQVLGHVPARGMERLDGAVGGFERLAARRTTVLVDLGLPAPVTAGQAGFSGFSSFEMSTGRERLVVNCGAYVARPGPWMQAVAQAAAHSGVTVEDQGPQRVEAGSGERRRKAGPPVTIDRRDDEGAQWLEFTHHGFRDHGLIHARRFYLGPDGDDLRGEDRFIALPGRGEAPVRFALRFHLHPAVKASPIQGGAAVLVRPVHGPGWYVRADGAGIAIEESVHMGHEGRVRPAQQVVVTGVAEGAETRVRWAFQQVQPRGEGDVRPQGGFDARPARIDDPRRTAPAVAEAPPVPQGAERDGIADPPATA</sequence>
<dbReference type="InterPro" id="IPR008929">
    <property type="entry name" value="Chondroitin_lyas"/>
</dbReference>
<reference evidence="4 5" key="1">
    <citation type="submission" date="2015-12" db="EMBL/GenBank/DDBJ databases">
        <title>Genome sequence of Tistrella mobilis MCCC 1A02139.</title>
        <authorList>
            <person name="Lu L."/>
            <person name="Lai Q."/>
            <person name="Shao Z."/>
            <person name="Qian P."/>
        </authorList>
    </citation>
    <scope>NUCLEOTIDE SEQUENCE [LARGE SCALE GENOMIC DNA]</scope>
    <source>
        <strain evidence="4 5">MCCC 1A02139</strain>
    </source>
</reference>
<comment type="caution">
    <text evidence="4">The sequence shown here is derived from an EMBL/GenBank/DDBJ whole genome shotgun (WGS) entry which is preliminary data.</text>
</comment>
<dbReference type="GO" id="GO:0030313">
    <property type="term" value="C:cell envelope"/>
    <property type="evidence" value="ECO:0007669"/>
    <property type="project" value="UniProtKB-SubCell"/>
</dbReference>
<evidence type="ECO:0000256" key="2">
    <source>
        <dbReference type="SAM" id="MobiDB-lite"/>
    </source>
</evidence>
<proteinExistence type="predicted"/>
<dbReference type="RefSeq" id="WP_062770118.1">
    <property type="nucleotide sequence ID" value="NZ_CP121045.1"/>
</dbReference>
<evidence type="ECO:0000256" key="1">
    <source>
        <dbReference type="ARBA" id="ARBA00004196"/>
    </source>
</evidence>
<accession>A0A162JL33</accession>
<feature type="region of interest" description="Disordered" evidence="2">
    <location>
        <begin position="638"/>
        <end position="690"/>
    </location>
</feature>
<dbReference type="GO" id="GO:0016829">
    <property type="term" value="F:lyase activity"/>
    <property type="evidence" value="ECO:0007669"/>
    <property type="project" value="InterPro"/>
</dbReference>
<dbReference type="AlphaFoldDB" id="A0A162JL33"/>
<evidence type="ECO:0000313" key="4">
    <source>
        <dbReference type="EMBL" id="KYO49416.1"/>
    </source>
</evidence>
<dbReference type="Proteomes" id="UP000075787">
    <property type="component" value="Unassembled WGS sequence"/>
</dbReference>
<dbReference type="Gene3D" id="2.70.98.70">
    <property type="match status" value="1"/>
</dbReference>
<comment type="subcellular location">
    <subcellularLocation>
        <location evidence="1">Cell envelope</location>
    </subcellularLocation>
</comment>
<feature type="region of interest" description="Disordered" evidence="2">
    <location>
        <begin position="71"/>
        <end position="115"/>
    </location>
</feature>
<protein>
    <recommendedName>
        <fullName evidence="3">Heparinase II/III-like C-terminal domain-containing protein</fullName>
    </recommendedName>
</protein>
<feature type="region of interest" description="Disordered" evidence="2">
    <location>
        <begin position="471"/>
        <end position="503"/>
    </location>
</feature>
<gene>
    <name evidence="4" type="ORF">AUP44_17265</name>
</gene>
<dbReference type="OrthoDB" id="9787373at2"/>
<dbReference type="GeneID" id="97239919"/>
<feature type="compositionally biased region" description="Basic and acidic residues" evidence="2">
    <location>
        <begin position="72"/>
        <end position="92"/>
    </location>
</feature>
<name>A0A162JL33_9PROT</name>
<dbReference type="InterPro" id="IPR012480">
    <property type="entry name" value="Hepar_II_III_C"/>
</dbReference>